<evidence type="ECO:0000256" key="7">
    <source>
        <dbReference type="ARBA" id="ARBA00022989"/>
    </source>
</evidence>
<evidence type="ECO:0000256" key="6">
    <source>
        <dbReference type="ARBA" id="ARBA00022906"/>
    </source>
</evidence>
<protein>
    <submittedName>
        <fullName evidence="12">Cation-efflux family protein</fullName>
    </submittedName>
</protein>
<dbReference type="InterPro" id="IPR027470">
    <property type="entry name" value="Cation_efflux_CTD"/>
</dbReference>
<feature type="domain" description="Cation efflux protein cytoplasmic" evidence="11">
    <location>
        <begin position="213"/>
        <end position="289"/>
    </location>
</feature>
<evidence type="ECO:0000256" key="1">
    <source>
        <dbReference type="ARBA" id="ARBA00004141"/>
    </source>
</evidence>
<dbReference type="PANTHER" id="PTHR43840">
    <property type="entry name" value="MITOCHONDRIAL METAL TRANSPORTER 1-RELATED"/>
    <property type="match status" value="1"/>
</dbReference>
<evidence type="ECO:0000256" key="8">
    <source>
        <dbReference type="ARBA" id="ARBA00023136"/>
    </source>
</evidence>
<feature type="domain" description="Cation efflux protein transmembrane" evidence="10">
    <location>
        <begin position="16"/>
        <end position="207"/>
    </location>
</feature>
<dbReference type="GO" id="GO:0006829">
    <property type="term" value="P:zinc ion transport"/>
    <property type="evidence" value="ECO:0007669"/>
    <property type="project" value="UniProtKB-KW"/>
</dbReference>
<feature type="transmembrane region" description="Helical" evidence="9">
    <location>
        <begin position="12"/>
        <end position="35"/>
    </location>
</feature>
<evidence type="ECO:0000313" key="12">
    <source>
        <dbReference type="EMBL" id="KTD54325.1"/>
    </source>
</evidence>
<keyword evidence="6" id="KW-0862">Zinc</keyword>
<evidence type="ECO:0000256" key="5">
    <source>
        <dbReference type="ARBA" id="ARBA00022692"/>
    </source>
</evidence>
<keyword evidence="7 9" id="KW-1133">Transmembrane helix</keyword>
<dbReference type="Gene3D" id="1.20.1510.10">
    <property type="entry name" value="Cation efflux protein transmembrane domain"/>
    <property type="match status" value="1"/>
</dbReference>
<feature type="transmembrane region" description="Helical" evidence="9">
    <location>
        <begin position="116"/>
        <end position="139"/>
    </location>
</feature>
<feature type="transmembrane region" description="Helical" evidence="9">
    <location>
        <begin position="82"/>
        <end position="104"/>
    </location>
</feature>
<evidence type="ECO:0000259" key="10">
    <source>
        <dbReference type="Pfam" id="PF01545"/>
    </source>
</evidence>
<dbReference type="SUPFAM" id="SSF160240">
    <property type="entry name" value="Cation efflux protein cytoplasmic domain-like"/>
    <property type="match status" value="1"/>
</dbReference>
<gene>
    <name evidence="12" type="ORF">Lsai_3147</name>
</gene>
<dbReference type="STRING" id="28087.Lsai_3147"/>
<dbReference type="FunFam" id="1.20.1510.10:FF:000006">
    <property type="entry name" value="Divalent cation efflux transporter"/>
    <property type="match status" value="1"/>
</dbReference>
<dbReference type="InterPro" id="IPR050291">
    <property type="entry name" value="CDF_Transporter"/>
</dbReference>
<organism evidence="12 13">
    <name type="scientific">Legionella sainthelensi</name>
    <dbReference type="NCBI Taxonomy" id="28087"/>
    <lineage>
        <taxon>Bacteria</taxon>
        <taxon>Pseudomonadati</taxon>
        <taxon>Pseudomonadota</taxon>
        <taxon>Gammaproteobacteria</taxon>
        <taxon>Legionellales</taxon>
        <taxon>Legionellaceae</taxon>
        <taxon>Legionella</taxon>
    </lineage>
</organism>
<keyword evidence="5 9" id="KW-0812">Transmembrane</keyword>
<keyword evidence="8 9" id="KW-0472">Membrane</keyword>
<keyword evidence="3" id="KW-0813">Transport</keyword>
<dbReference type="SUPFAM" id="SSF161111">
    <property type="entry name" value="Cation efflux protein transmembrane domain-like"/>
    <property type="match status" value="1"/>
</dbReference>
<sequence length="378" mass="42651">MIQLDRYQQAKRVTLLGAIANALLGILKLVGGYFFHSHALVADGVHSFSDLITDAMVLFASKYGSLDADASHPYGHQRIETAATLLLALLLILAGVGIAWDSLYDLLKSDHIKPDWLSLPVICFSIMSNEFLFHYTLYIGKRINSKLITANAWHHRSDAASSLVVLVGLIGSLWGFSSLDAIAAIIVGFMIIKMGGDYAWNSVKELVDTAVSAELLAQIEQVIQKVDGVEKIHQLRSRSMGENVLIDVHILVSPKISVSEGHYIAQHVHHALTEQIESVKDVIVHVDPEDDERFCPSLHLPSRRVLYEQLLHEIHRDFPQILFWNLHYLDGKLEIDMVCEKHFTQWQELHKRALQTLKLQTDVVEVRLFSLQEIMHHN</sequence>
<dbReference type="PANTHER" id="PTHR43840:SF15">
    <property type="entry name" value="MITOCHONDRIAL METAL TRANSPORTER 1-RELATED"/>
    <property type="match status" value="1"/>
</dbReference>
<proteinExistence type="inferred from homology"/>
<dbReference type="GO" id="GO:0006826">
    <property type="term" value="P:iron ion transport"/>
    <property type="evidence" value="ECO:0007669"/>
    <property type="project" value="UniProtKB-KW"/>
</dbReference>
<evidence type="ECO:0000256" key="3">
    <source>
        <dbReference type="ARBA" id="ARBA00022448"/>
    </source>
</evidence>
<dbReference type="GO" id="GO:0008324">
    <property type="term" value="F:monoatomic cation transmembrane transporter activity"/>
    <property type="evidence" value="ECO:0007669"/>
    <property type="project" value="InterPro"/>
</dbReference>
<dbReference type="InterPro" id="IPR002524">
    <property type="entry name" value="Cation_efflux"/>
</dbReference>
<dbReference type="InterPro" id="IPR027469">
    <property type="entry name" value="Cation_efflux_TMD_sf"/>
</dbReference>
<name>A0A0W0YBQ6_9GAMM</name>
<evidence type="ECO:0000259" key="11">
    <source>
        <dbReference type="Pfam" id="PF16916"/>
    </source>
</evidence>
<dbReference type="Gene3D" id="3.30.70.1350">
    <property type="entry name" value="Cation efflux protein, cytoplasmic domain"/>
    <property type="match status" value="1"/>
</dbReference>
<dbReference type="GO" id="GO:0016020">
    <property type="term" value="C:membrane"/>
    <property type="evidence" value="ECO:0007669"/>
    <property type="project" value="UniProtKB-SubCell"/>
</dbReference>
<dbReference type="Proteomes" id="UP000054621">
    <property type="component" value="Unassembled WGS sequence"/>
</dbReference>
<keyword evidence="6" id="KW-0406">Ion transport</keyword>
<comment type="subcellular location">
    <subcellularLocation>
        <location evidence="1">Membrane</location>
        <topology evidence="1">Multi-pass membrane protein</topology>
    </subcellularLocation>
</comment>
<dbReference type="eggNOG" id="COG0053">
    <property type="taxonomic scope" value="Bacteria"/>
</dbReference>
<dbReference type="Pfam" id="PF16916">
    <property type="entry name" value="ZT_dimer"/>
    <property type="match status" value="1"/>
</dbReference>
<dbReference type="PATRIC" id="fig|28087.4.peg.3377"/>
<evidence type="ECO:0000256" key="9">
    <source>
        <dbReference type="SAM" id="Phobius"/>
    </source>
</evidence>
<comment type="similarity">
    <text evidence="2">Belongs to the cation diffusion facilitator (CDF) transporter (TC 2.A.4) family. FieF subfamily.</text>
</comment>
<dbReference type="Pfam" id="PF01545">
    <property type="entry name" value="Cation_efflux"/>
    <property type="match status" value="1"/>
</dbReference>
<comment type="caution">
    <text evidence="12">The sequence shown here is derived from an EMBL/GenBank/DDBJ whole genome shotgun (WGS) entry which is preliminary data.</text>
</comment>
<keyword evidence="4" id="KW-0410">Iron transport</keyword>
<dbReference type="AlphaFoldDB" id="A0A0W0YBQ6"/>
<evidence type="ECO:0000256" key="2">
    <source>
        <dbReference type="ARBA" id="ARBA00010212"/>
    </source>
</evidence>
<dbReference type="InterPro" id="IPR036837">
    <property type="entry name" value="Cation_efflux_CTD_sf"/>
</dbReference>
<keyword evidence="4" id="KW-0408">Iron</keyword>
<evidence type="ECO:0000256" key="4">
    <source>
        <dbReference type="ARBA" id="ARBA00022496"/>
    </source>
</evidence>
<dbReference type="OrthoDB" id="9806522at2"/>
<dbReference type="RefSeq" id="WP_027271625.1">
    <property type="nucleotide sequence ID" value="NZ_CAAAJE010000020.1"/>
</dbReference>
<keyword evidence="6" id="KW-0864">Zinc transport</keyword>
<reference evidence="12 13" key="1">
    <citation type="submission" date="2015-11" db="EMBL/GenBank/DDBJ databases">
        <title>Genomic analysis of 38 Legionella species identifies large and diverse effector repertoires.</title>
        <authorList>
            <person name="Burstein D."/>
            <person name="Amaro F."/>
            <person name="Zusman T."/>
            <person name="Lifshitz Z."/>
            <person name="Cohen O."/>
            <person name="Gilbert J.A."/>
            <person name="Pupko T."/>
            <person name="Shuman H.A."/>
            <person name="Segal G."/>
        </authorList>
    </citation>
    <scope>NUCLEOTIDE SEQUENCE [LARGE SCALE GENOMIC DNA]</scope>
    <source>
        <strain evidence="12 13">Mt.St.Helens-4</strain>
    </source>
</reference>
<dbReference type="NCBIfam" id="TIGR01297">
    <property type="entry name" value="CDF"/>
    <property type="match status" value="1"/>
</dbReference>
<evidence type="ECO:0000313" key="13">
    <source>
        <dbReference type="Proteomes" id="UP000054621"/>
    </source>
</evidence>
<dbReference type="InterPro" id="IPR058533">
    <property type="entry name" value="Cation_efflux_TM"/>
</dbReference>
<accession>A0A0W0YBQ6</accession>
<feature type="transmembrane region" description="Helical" evidence="9">
    <location>
        <begin position="159"/>
        <end position="192"/>
    </location>
</feature>
<dbReference type="EMBL" id="LNYV01000037">
    <property type="protein sequence ID" value="KTD54325.1"/>
    <property type="molecule type" value="Genomic_DNA"/>
</dbReference>